<name>A0ABR9TIM5_9FLAO</name>
<keyword evidence="2" id="KW-1185">Reference proteome</keyword>
<evidence type="ECO:0000313" key="1">
    <source>
        <dbReference type="EMBL" id="MBE8725205.1"/>
    </source>
</evidence>
<reference evidence="1 2" key="1">
    <citation type="submission" date="2018-07" db="EMBL/GenBank/DDBJ databases">
        <title>Genome assembly of strain KB82.</title>
        <authorList>
            <person name="Kukolya J."/>
            <person name="Horvath B."/>
            <person name="Nagy I."/>
            <person name="Toth A."/>
        </authorList>
    </citation>
    <scope>NUCLEOTIDE SEQUENCE [LARGE SCALE GENOMIC DNA]</scope>
    <source>
        <strain evidence="1 2">Kb82</strain>
    </source>
</reference>
<gene>
    <name evidence="1" type="ORF">C4F50_09625</name>
</gene>
<sequence>MGRIFCNFLFHADSKRFKQILQIFFNLNFKNVSLEDLADFADFFNYLINLLNLPDLREVFKKK</sequence>
<dbReference type="Proteomes" id="UP000640614">
    <property type="component" value="Unassembled WGS sequence"/>
</dbReference>
<accession>A0ABR9TIM5</accession>
<protein>
    <submittedName>
        <fullName evidence="1">Uncharacterized protein</fullName>
    </submittedName>
</protein>
<comment type="caution">
    <text evidence="1">The sequence shown here is derived from an EMBL/GenBank/DDBJ whole genome shotgun (WGS) entry which is preliminary data.</text>
</comment>
<proteinExistence type="predicted"/>
<dbReference type="EMBL" id="PRDM01000002">
    <property type="protein sequence ID" value="MBE8725205.1"/>
    <property type="molecule type" value="Genomic_DNA"/>
</dbReference>
<organism evidence="1 2">
    <name type="scientific">Flavobacterium hungaricum</name>
    <dbReference type="NCBI Taxonomy" id="2082725"/>
    <lineage>
        <taxon>Bacteria</taxon>
        <taxon>Pseudomonadati</taxon>
        <taxon>Bacteroidota</taxon>
        <taxon>Flavobacteriia</taxon>
        <taxon>Flavobacteriales</taxon>
        <taxon>Flavobacteriaceae</taxon>
        <taxon>Flavobacterium</taxon>
    </lineage>
</organism>
<evidence type="ECO:0000313" key="2">
    <source>
        <dbReference type="Proteomes" id="UP000640614"/>
    </source>
</evidence>